<evidence type="ECO:0000256" key="1">
    <source>
        <dbReference type="SAM" id="Coils"/>
    </source>
</evidence>
<dbReference type="Pfam" id="PF06920">
    <property type="entry name" value="DHR-2_Lobe_A"/>
    <property type="match status" value="1"/>
</dbReference>
<evidence type="ECO:0000259" key="2">
    <source>
        <dbReference type="Pfam" id="PF06920"/>
    </source>
</evidence>
<evidence type="ECO:0000313" key="3">
    <source>
        <dbReference type="EMBL" id="OHS95952.1"/>
    </source>
</evidence>
<dbReference type="VEuPathDB" id="TrichDB:TRFO_37923"/>
<evidence type="ECO:0000313" key="4">
    <source>
        <dbReference type="Proteomes" id="UP000179807"/>
    </source>
</evidence>
<keyword evidence="1" id="KW-0175">Coiled coil</keyword>
<dbReference type="InterPro" id="IPR046769">
    <property type="entry name" value="DOCKER_Lobe_A"/>
</dbReference>
<feature type="domain" description="DOCKER Lobe A" evidence="2">
    <location>
        <begin position="1961"/>
        <end position="2063"/>
    </location>
</feature>
<sequence length="2345" mass="267882">MRWGNCVDNWPIFRKIVNNLIFNTSNFILMSQCQYQLQLLSRIDGYKLAFQNQNLNDNLSNEKLNQSDFQSMHFLLSQEKPTTKHIDKLLPELISSEDIEEEQKKVSDIIPPDASDLKCYINENLSKIALLYAHTTILPDENEKKKIFDCINNIKFSMFDLMEETESFIDVYTPSQIIHQLSIILSKISNELNNVSIENPQFRELINTFVILIQTVDKIISKSQESCDLMLFSISDSELFNYRNQILNFSFLCGHLDQIVKLSFTKLVSELLYYFDYLIIYRNALPSTLTTPQSIAQSAIYIQSIIQSILNSSPSESINLVESPLIEISSLFDDITCAFSEYICLKPVVIRLISFFSESQNDFEFLFSQLLNDPDLRKQSNDLIIAYNQFLRSLHLLEYNESSIYSTNVGNIINSPITATTSLIEMKKQIDELTTPKNIIFELAELVMLFINPSTTVKSSEGTILHIKNDEMIKQLDEISQNIDNISKRNLSHSKVESLAKLSKNLQILGRTIDSLSNENPKIGEKYNTIIQKLNDKVFFIIDSTSQPINSMTAFTALRSIILLLESSLKMLDIAESSEINPKNDKKTIKQIIKGLNELIQHFNEPLLIANSSKIEKYACELTEIYNNADKYDNSSRECYIINILEIIFSLFSTINDLTSQMVVQSYDLIEVLNDLDCANNQLRDAIAQLAFGESSIHNKFIVKFISHQLDKISLLRYALTIAIPQQLVNPIAELRAQLDLLPGFVFPYGISIQCMNSLNYLSLARWKLCHLTEYYLYDTELKLILNDVTKELHNVQKAVKDETFKGNYSNILKTVDNIYSILGEFNERTGDEPTDYIDIFKTLIHQITKTWSKELPKEATSPMEKARQRLNDAIRLLHGDPVKIETFVNPVEQFGDSFLVPYLKVSISKSGGDDFFKAAMDAKGIDFPAGNEKLKKGMEILNNFINITSIPYDAVQSRLAAPMIYYVAAAKLMVYRQYKEFLDLAIAFMEAAPHELHTICFVLSYHFHKIYEKCAPNTIKGKDTIAQLLKINYMQHSNSNLADTAYYSTVFSTLIPKDHAPIFTVLTEPLRSCFHCRIQVRTVNFKEAIAYLNGIVPTQIRLSELKEIEIQQKEDEVIIPPSAKHSNNPDLDDDFDDGFQSQEIIITRDVQVLEPKKIASISATPSFQSLLSPVGSMIGGSLLVSGGGSILAALEEQSQLAFDSRVFEPSGTEITIPLEASYGPKTWKTYISATKDNSIIDSQNRESYYKDIWQIKPAANNGLRYNFIPYQIPNFQTVKKVFVNEFYLSEKDINAEENSINNKIIGKVMRAISASITKDPEILTTKLGNTFTCDFVPKKFKPFPQQTNFQISSEVPVACKKLKKVHDGDIVNPIKPEKSTHEELLSSSINSLSRFLDVISAYNVGPLVSFLSIFEKDELDPILLPWIYNNFSPKHYQKHFFSRYLVSVATFTRQVFLERSDNTELSNTLKALPYLMRIAVVSALAYSAKNPEVCVFSNTKSASSIYDFVDAISFIISCVASYAISKEINKQLLIFLSAIAPCCHELAFLATYNAYLRNLNNCEAIHFVGRFALSPLSAELMIAKFKLSSIRYFAPQKEFIIALANYNERILDNIISIASTIFSSNIQKLILQYISTFAEIAGIIENLDDKESISILADQFTSYINVVIHHYQSLLIRNYTSLAEQFLIPLLLTICYTPEENLINYFVELEESDKIIFINFLYSAMINILTISGSPHPFDELPPFKSRKQKIQYLLDQKIKTYYVNYTLFHEFTIRISKFLLTYLKHLQFSENLLPSATHLIISLMNRHQFSHNYGICAVLLAKLISKHSEIFYSHSTDTFSSIFSFCYKLLSRELRIARATCVAILVHLLYDEYMLNDRMTITELRIAEVHQFNLLSCSRRQVELLNILLIKIDLFTNSFSIKLFVEAAEKIIKRLLGIHSLVKYKLFERKSQDYQYRCMMRLADQFVDIPNERLKWLKEIVNFNFINGFIPQAFFAQMRVAALISRVLKLKGIEIPFSSIELPEDEDHIEIDENKSVYYDSPDFTLDGLNNVYIESLKYAIDASLIKQYSTIVSSLGLANSTPVEQIRTPQFYFLLGERVKGETVSMKIFSILISTSEEFLNFLFDEEIGMFPKKLKVLIFDSLTQAENNMRNGRFLISVQPESLVEFEGSSNIFYTDFVVPTESWDSISITRTFLKTNKPLPNAVLFVEAKKVVIRTITKKDLLLSKVKNAIDLLLKSRSMTRNLKGLVGISPLVHSLSAVFLKDNGYAQEILTAHHSGYKDIQDLAISLIQDVSETMNLYAEKVRDVKNAADAIDKYRTIKIALELFIQRLHLTGFSFVTL</sequence>
<comment type="caution">
    <text evidence="3">The sequence shown here is derived from an EMBL/GenBank/DDBJ whole genome shotgun (WGS) entry which is preliminary data.</text>
</comment>
<protein>
    <recommendedName>
        <fullName evidence="2">DOCKER Lobe A domain-containing protein</fullName>
    </recommendedName>
</protein>
<feature type="coiled-coil region" evidence="1">
    <location>
        <begin position="469"/>
        <end position="519"/>
    </location>
</feature>
<gene>
    <name evidence="3" type="ORF">TRFO_37923</name>
</gene>
<keyword evidence="4" id="KW-1185">Reference proteome</keyword>
<dbReference type="RefSeq" id="XP_068349089.1">
    <property type="nucleotide sequence ID" value="XM_068511721.1"/>
</dbReference>
<organism evidence="3 4">
    <name type="scientific">Tritrichomonas foetus</name>
    <dbReference type="NCBI Taxonomy" id="1144522"/>
    <lineage>
        <taxon>Eukaryota</taxon>
        <taxon>Metamonada</taxon>
        <taxon>Parabasalia</taxon>
        <taxon>Tritrichomonadida</taxon>
        <taxon>Tritrichomonadidae</taxon>
        <taxon>Tritrichomonas</taxon>
    </lineage>
</organism>
<name>A0A1J4J9W8_9EUKA</name>
<proteinExistence type="predicted"/>
<accession>A0A1J4J9W8</accession>
<dbReference type="Proteomes" id="UP000179807">
    <property type="component" value="Unassembled WGS sequence"/>
</dbReference>
<dbReference type="GeneID" id="94846425"/>
<reference evidence="3" key="1">
    <citation type="submission" date="2016-10" db="EMBL/GenBank/DDBJ databases">
        <authorList>
            <person name="Benchimol M."/>
            <person name="Almeida L.G."/>
            <person name="Vasconcelos A.T."/>
            <person name="Perreira-Neves A."/>
            <person name="Rosa I.A."/>
            <person name="Tasca T."/>
            <person name="Bogo M.R."/>
            <person name="de Souza W."/>
        </authorList>
    </citation>
    <scope>NUCLEOTIDE SEQUENCE [LARGE SCALE GENOMIC DNA]</scope>
    <source>
        <strain evidence="3">K</strain>
    </source>
</reference>
<dbReference type="EMBL" id="MLAK01001210">
    <property type="protein sequence ID" value="OHS95952.1"/>
    <property type="molecule type" value="Genomic_DNA"/>
</dbReference>